<dbReference type="Pfam" id="PF01052">
    <property type="entry name" value="FliMN_C"/>
    <property type="match status" value="1"/>
</dbReference>
<dbReference type="PANTHER" id="PTHR30034">
    <property type="entry name" value="FLAGELLAR MOTOR SWITCH PROTEIN FLIM"/>
    <property type="match status" value="1"/>
</dbReference>
<dbReference type="GO" id="GO:0071978">
    <property type="term" value="P:bacterial-type flagellum-dependent swarming motility"/>
    <property type="evidence" value="ECO:0007669"/>
    <property type="project" value="TreeGrafter"/>
</dbReference>
<dbReference type="CDD" id="cd17908">
    <property type="entry name" value="FliM"/>
    <property type="match status" value="1"/>
</dbReference>
<comment type="similarity">
    <text evidence="3">Belongs to the FliM family.</text>
</comment>
<dbReference type="Gene3D" id="2.30.330.10">
    <property type="entry name" value="SpoA-like"/>
    <property type="match status" value="1"/>
</dbReference>
<name>A0A5B8U1H1_9ACTN</name>
<evidence type="ECO:0000256" key="1">
    <source>
        <dbReference type="ARBA" id="ARBA00004117"/>
    </source>
</evidence>
<dbReference type="GO" id="GO:0009425">
    <property type="term" value="C:bacterial-type flagellum basal body"/>
    <property type="evidence" value="ECO:0007669"/>
    <property type="project" value="UniProtKB-SubCell"/>
</dbReference>
<dbReference type="PANTHER" id="PTHR30034:SF6">
    <property type="entry name" value="YOP PROTEINS TRANSLOCATION PROTEIN Q"/>
    <property type="match status" value="1"/>
</dbReference>
<dbReference type="KEGG" id="bsol:FSW04_04115"/>
<proteinExistence type="inferred from homology"/>
<dbReference type="Proteomes" id="UP000321805">
    <property type="component" value="Chromosome"/>
</dbReference>
<keyword evidence="8" id="KW-0472">Membrane</keyword>
<evidence type="ECO:0000256" key="5">
    <source>
        <dbReference type="ARBA" id="ARBA00022475"/>
    </source>
</evidence>
<evidence type="ECO:0000256" key="3">
    <source>
        <dbReference type="ARBA" id="ARBA00011049"/>
    </source>
</evidence>
<keyword evidence="7" id="KW-0283">Flagellar rotation</keyword>
<dbReference type="InterPro" id="IPR001543">
    <property type="entry name" value="FliN-like_C"/>
</dbReference>
<evidence type="ECO:0000313" key="12">
    <source>
        <dbReference type="Proteomes" id="UP000321805"/>
    </source>
</evidence>
<dbReference type="GO" id="GO:0003774">
    <property type="term" value="F:cytoskeletal motor activity"/>
    <property type="evidence" value="ECO:0007669"/>
    <property type="project" value="InterPro"/>
</dbReference>
<reference evidence="11 12" key="1">
    <citation type="journal article" date="2018" name="J. Microbiol.">
        <title>Baekduia soli gen. nov., sp. nov., a novel bacterium isolated from the soil of Baekdu Mountain and proposal of a novel family name, Baekduiaceae fam. nov.</title>
        <authorList>
            <person name="An D.S."/>
            <person name="Siddiqi M.Z."/>
            <person name="Kim K.H."/>
            <person name="Yu H.S."/>
            <person name="Im W.T."/>
        </authorList>
    </citation>
    <scope>NUCLEOTIDE SEQUENCE [LARGE SCALE GENOMIC DNA]</scope>
    <source>
        <strain evidence="11 12">BR7-21</strain>
    </source>
</reference>
<keyword evidence="6" id="KW-0145">Chemotaxis</keyword>
<dbReference type="AlphaFoldDB" id="A0A5B8U1H1"/>
<organism evidence="11 12">
    <name type="scientific">Baekduia soli</name>
    <dbReference type="NCBI Taxonomy" id="496014"/>
    <lineage>
        <taxon>Bacteria</taxon>
        <taxon>Bacillati</taxon>
        <taxon>Actinomycetota</taxon>
        <taxon>Thermoleophilia</taxon>
        <taxon>Solirubrobacterales</taxon>
        <taxon>Baekduiaceae</taxon>
        <taxon>Baekduia</taxon>
    </lineage>
</organism>
<dbReference type="SUPFAM" id="SSF101801">
    <property type="entry name" value="Surface presentation of antigens (SPOA)"/>
    <property type="match status" value="1"/>
</dbReference>
<keyword evidence="9" id="KW-0975">Bacterial flagellum</keyword>
<dbReference type="GO" id="GO:0050918">
    <property type="term" value="P:positive chemotaxis"/>
    <property type="evidence" value="ECO:0007669"/>
    <property type="project" value="TreeGrafter"/>
</dbReference>
<dbReference type="InterPro" id="IPR028976">
    <property type="entry name" value="CheC-like_sf"/>
</dbReference>
<evidence type="ECO:0000256" key="8">
    <source>
        <dbReference type="ARBA" id="ARBA00023136"/>
    </source>
</evidence>
<dbReference type="EMBL" id="CP042430">
    <property type="protein sequence ID" value="QEC46853.1"/>
    <property type="molecule type" value="Genomic_DNA"/>
</dbReference>
<evidence type="ECO:0000256" key="2">
    <source>
        <dbReference type="ARBA" id="ARBA00004202"/>
    </source>
</evidence>
<evidence type="ECO:0000313" key="11">
    <source>
        <dbReference type="EMBL" id="QEC46853.1"/>
    </source>
</evidence>
<keyword evidence="12" id="KW-1185">Reference proteome</keyword>
<sequence>MSGGFMDSGEIEKLFQRASEGEMPVEQETPAAGRRSRWLRTVDFTRPTKFSTDQERRIRRALDTFAERAATRLVAEHRTSIELEVIDVGQFTWANAFSQVPDGSVFVTLGTAPHDGHLLLTAELPIVLVTLEGMLGGRPETASRDRALTDIDLMVVRRLFATIVEALSSVWFDTAEMTLDIADVDTQRETVMVAAGAEPTLALTLEARLDGLASTMSLLVPYATIAPVASAFSRHEEEAPAADPRTRAAVTHGLSLVDVSLRAEVASTTLTLEQVLALAPGDVVRLDADADADAEVTLFADRTPLHRARGGRSGTRRAVQIIAPVEPAP</sequence>
<evidence type="ECO:0000256" key="4">
    <source>
        <dbReference type="ARBA" id="ARBA00021898"/>
    </source>
</evidence>
<dbReference type="OrthoDB" id="5241113at2"/>
<dbReference type="InterPro" id="IPR036429">
    <property type="entry name" value="SpoA-like_sf"/>
</dbReference>
<dbReference type="GO" id="GO:0005886">
    <property type="term" value="C:plasma membrane"/>
    <property type="evidence" value="ECO:0007669"/>
    <property type="project" value="UniProtKB-SubCell"/>
</dbReference>
<evidence type="ECO:0000256" key="9">
    <source>
        <dbReference type="ARBA" id="ARBA00023143"/>
    </source>
</evidence>
<comment type="subcellular location">
    <subcellularLocation>
        <location evidence="1">Bacterial flagellum basal body</location>
    </subcellularLocation>
    <subcellularLocation>
        <location evidence="2">Cell membrane</location>
        <topology evidence="2">Peripheral membrane protein</topology>
    </subcellularLocation>
</comment>
<keyword evidence="5" id="KW-1003">Cell membrane</keyword>
<dbReference type="InterPro" id="IPR001689">
    <property type="entry name" value="Flag_FliM"/>
</dbReference>
<evidence type="ECO:0000256" key="6">
    <source>
        <dbReference type="ARBA" id="ARBA00022500"/>
    </source>
</evidence>
<dbReference type="Gene3D" id="3.40.1550.10">
    <property type="entry name" value="CheC-like"/>
    <property type="match status" value="1"/>
</dbReference>
<protein>
    <recommendedName>
        <fullName evidence="4">Flagellar motor switch protein FliM</fullName>
    </recommendedName>
</protein>
<accession>A0A5B8U1H1</accession>
<evidence type="ECO:0000259" key="10">
    <source>
        <dbReference type="Pfam" id="PF01052"/>
    </source>
</evidence>
<feature type="domain" description="Flagellar motor switch protein FliN-like C-terminal" evidence="10">
    <location>
        <begin position="255"/>
        <end position="325"/>
    </location>
</feature>
<evidence type="ECO:0000256" key="7">
    <source>
        <dbReference type="ARBA" id="ARBA00022779"/>
    </source>
</evidence>
<gene>
    <name evidence="11" type="ORF">FSW04_04115</name>
</gene>
<dbReference type="Pfam" id="PF02154">
    <property type="entry name" value="FliM"/>
    <property type="match status" value="1"/>
</dbReference>
<dbReference type="SUPFAM" id="SSF103039">
    <property type="entry name" value="CheC-like"/>
    <property type="match status" value="1"/>
</dbReference>
<dbReference type="RefSeq" id="WP_146916552.1">
    <property type="nucleotide sequence ID" value="NZ_CP042430.1"/>
</dbReference>